<dbReference type="AlphaFoldDB" id="A0A6G1ER84"/>
<evidence type="ECO:0000313" key="2">
    <source>
        <dbReference type="Proteomes" id="UP000479710"/>
    </source>
</evidence>
<sequence>MVPSLPADVVPIEGTCPSCSSWACSSYADTCPAEHEHDVADPVEEEPEEYQEMAKWVVCHWTSDTGPTGLPRDLWNMLQSAHYHHPPEYTVAHTNIGPASVEYRARVLILARAYVGSQPLEFTGYGSSLHRAINDSAYIAMAHMLHLHVELASQYPYHPARPLGEEVHLYLSAEHEPYHVLRNLAEYVHSLDRYHRVIGLELRQAPGRIAHLERLIEPYVCMGHIPRIELYEYRGLFKPVESESSRSAQRHQVIAPAPTWRSAADEEDYESFHGPIPQHEWLRKEILLNHSTMVNPSSNKVHRVAKIGPCPVHLPVDNNLALLQSVPEEGTWSNLVCASMRSSQISCAWERPWGTTSP</sequence>
<organism evidence="1 2">
    <name type="scientific">Oryza meyeriana var. granulata</name>
    <dbReference type="NCBI Taxonomy" id="110450"/>
    <lineage>
        <taxon>Eukaryota</taxon>
        <taxon>Viridiplantae</taxon>
        <taxon>Streptophyta</taxon>
        <taxon>Embryophyta</taxon>
        <taxon>Tracheophyta</taxon>
        <taxon>Spermatophyta</taxon>
        <taxon>Magnoliopsida</taxon>
        <taxon>Liliopsida</taxon>
        <taxon>Poales</taxon>
        <taxon>Poaceae</taxon>
        <taxon>BOP clade</taxon>
        <taxon>Oryzoideae</taxon>
        <taxon>Oryzeae</taxon>
        <taxon>Oryzinae</taxon>
        <taxon>Oryza</taxon>
        <taxon>Oryza meyeriana</taxon>
    </lineage>
</organism>
<comment type="caution">
    <text evidence="1">The sequence shown here is derived from an EMBL/GenBank/DDBJ whole genome shotgun (WGS) entry which is preliminary data.</text>
</comment>
<reference evidence="1 2" key="1">
    <citation type="submission" date="2019-11" db="EMBL/GenBank/DDBJ databases">
        <title>Whole genome sequence of Oryza granulata.</title>
        <authorList>
            <person name="Li W."/>
        </authorList>
    </citation>
    <scope>NUCLEOTIDE SEQUENCE [LARGE SCALE GENOMIC DNA]</scope>
    <source>
        <strain evidence="2">cv. Menghai</strain>
        <tissue evidence="1">Leaf</tissue>
    </source>
</reference>
<gene>
    <name evidence="1" type="ORF">E2562_029994</name>
</gene>
<accession>A0A6G1ER84</accession>
<dbReference type="Proteomes" id="UP000479710">
    <property type="component" value="Unassembled WGS sequence"/>
</dbReference>
<keyword evidence="2" id="KW-1185">Reference proteome</keyword>
<proteinExistence type="predicted"/>
<name>A0A6G1ER84_9ORYZ</name>
<evidence type="ECO:0000313" key="1">
    <source>
        <dbReference type="EMBL" id="KAF0927131.1"/>
    </source>
</evidence>
<dbReference type="EMBL" id="SPHZ02000003">
    <property type="protein sequence ID" value="KAF0927131.1"/>
    <property type="molecule type" value="Genomic_DNA"/>
</dbReference>
<protein>
    <submittedName>
        <fullName evidence="1">Uncharacterized protein</fullName>
    </submittedName>
</protein>